<organism evidence="5 6">
    <name type="scientific">Bowmanella yangjiangensis</name>
    <dbReference type="NCBI Taxonomy" id="2811230"/>
    <lineage>
        <taxon>Bacteria</taxon>
        <taxon>Pseudomonadati</taxon>
        <taxon>Pseudomonadota</taxon>
        <taxon>Gammaproteobacteria</taxon>
        <taxon>Alteromonadales</taxon>
        <taxon>Alteromonadaceae</taxon>
        <taxon>Bowmanella</taxon>
    </lineage>
</organism>
<comment type="subcellular location">
    <subcellularLocation>
        <location evidence="1">Cell outer membrane</location>
    </subcellularLocation>
</comment>
<evidence type="ECO:0000256" key="4">
    <source>
        <dbReference type="SAM" id="SignalP"/>
    </source>
</evidence>
<dbReference type="Pfam" id="PF13620">
    <property type="entry name" value="CarboxypepD_reg"/>
    <property type="match status" value="1"/>
</dbReference>
<comment type="caution">
    <text evidence="5">The sequence shown here is derived from an EMBL/GenBank/DDBJ whole genome shotgun (WGS) entry which is preliminary data.</text>
</comment>
<evidence type="ECO:0000256" key="2">
    <source>
        <dbReference type="ARBA" id="ARBA00023136"/>
    </source>
</evidence>
<feature type="signal peptide" evidence="4">
    <location>
        <begin position="1"/>
        <end position="44"/>
    </location>
</feature>
<feature type="chain" id="PRO_5045486135" evidence="4">
    <location>
        <begin position="45"/>
        <end position="996"/>
    </location>
</feature>
<evidence type="ECO:0000313" key="5">
    <source>
        <dbReference type="EMBL" id="MBN7820414.1"/>
    </source>
</evidence>
<sequence length="996" mass="110327">MKLNKSAFNKRRLALATRRALRTPLYSMSALALASAMVCAPAVAQQAGGIKGKVVGEQGAAVAGVTVTATSNVMPKPRTATTSEDGSYNLPLLIPGRYELTFKAADGTERKAVANVLLDQVSNVSIVLAPASADDTEVIQIIGSAIVREGNSSLTNSIGDDVVEGLPVGQSYRDLFKLVPGVQYSENSTLGPAAGGSGVDNKYGFDGVDVSLPLFGNLASEPSTHDIEMVSMERGGAKAIGFNRSGGFAMNTKSKSGTNEFRGKIEYKLQDANFSASPEEGIDQEVDKSWVTANFGGPLIEDELFFYASYYRPEEDGQSKTTAYGDVKPYKSVRDEYFGKLTWAPTYELLLNLSYRTSEKEETAASIGQYEADSASAGNTADQDVLIFDGSYIIDDYTTLSFQYSEFKLETAGVPDTKLSVVPTIGGSLDLANLDQMGYLNVPELKSDEGFDNAGAQALIDKYGYQENGVRRGGGGVGGFFQYDNINFYRDTFETALKHEMMLGESTHNLHFGFKWMESEEELIRDSNGWGSISYIGGLETATDGSPIYYRSYTQQSTFGDIESSVPSIVSSIETYSFEINDTIEHGDFTYNIGVLISKDTYYGQGLRPKDGTVSGFEVAPGNKYKMYSIDWKDLIQPRLGVEWRYDGENTVFANFAQYNPEASSLARAASWDRNARPQLEVWFDKDGNYIESTPREGSSGKAFQDNMQPRRIDEFTIGTTKQLTDEWFLRGHARYREGSHFWEDVPNTARLSGTYGSGSVPAHIADRGLYVDNLADIRAEIGGSSYVIAEVDDGQTKYWELSLEAEWNGDNTYLNASYVWSHYYGNFDQDNTTQTNDANTFVGSSNYNDGNGRYSWDNKYGTLSSDKPHLLKVFGYYTTDWNANIGAYLLYQSGQPWEKWDPTIYGYASTVSATNRYGEPAGSRRGPSHWQLDLNYTQDYQLTDDFVLKFRADLFNVFDRQTGYSFNPYAFSDTFGEPRRYYNPRRLQVSVAVEF</sequence>
<keyword evidence="4" id="KW-0732">Signal</keyword>
<evidence type="ECO:0000256" key="3">
    <source>
        <dbReference type="ARBA" id="ARBA00023237"/>
    </source>
</evidence>
<gene>
    <name evidence="5" type="ORF">J0A65_11095</name>
</gene>
<proteinExistence type="predicted"/>
<evidence type="ECO:0000313" key="6">
    <source>
        <dbReference type="Proteomes" id="UP000663992"/>
    </source>
</evidence>
<dbReference type="Proteomes" id="UP000663992">
    <property type="component" value="Unassembled WGS sequence"/>
</dbReference>
<dbReference type="RefSeq" id="WP_206594249.1">
    <property type="nucleotide sequence ID" value="NZ_JAFKCS010000009.1"/>
</dbReference>
<reference evidence="5 6" key="1">
    <citation type="submission" date="2021-03" db="EMBL/GenBank/DDBJ databases">
        <title>novel species isolated from a fishpond in China.</title>
        <authorList>
            <person name="Lu H."/>
            <person name="Cai Z."/>
        </authorList>
    </citation>
    <scope>NUCLEOTIDE SEQUENCE [LARGE SCALE GENOMIC DNA]</scope>
    <source>
        <strain evidence="5 6">Y57</strain>
    </source>
</reference>
<dbReference type="EMBL" id="JAFKCS010000009">
    <property type="protein sequence ID" value="MBN7820414.1"/>
    <property type="molecule type" value="Genomic_DNA"/>
</dbReference>
<dbReference type="Gene3D" id="2.60.40.1120">
    <property type="entry name" value="Carboxypeptidase-like, regulatory domain"/>
    <property type="match status" value="1"/>
</dbReference>
<name>A0ABS3CTH2_9ALTE</name>
<dbReference type="SUPFAM" id="SSF56935">
    <property type="entry name" value="Porins"/>
    <property type="match status" value="1"/>
</dbReference>
<keyword evidence="5" id="KW-0675">Receptor</keyword>
<keyword evidence="6" id="KW-1185">Reference proteome</keyword>
<accession>A0ABS3CTH2</accession>
<keyword evidence="3" id="KW-0998">Cell outer membrane</keyword>
<protein>
    <submittedName>
        <fullName evidence="5">TonB-dependent receptor</fullName>
    </submittedName>
</protein>
<dbReference type="InterPro" id="IPR013784">
    <property type="entry name" value="Carb-bd-like_fold"/>
</dbReference>
<evidence type="ECO:0000256" key="1">
    <source>
        <dbReference type="ARBA" id="ARBA00004442"/>
    </source>
</evidence>
<dbReference type="InterPro" id="IPR036942">
    <property type="entry name" value="Beta-barrel_TonB_sf"/>
</dbReference>
<dbReference type="Gene3D" id="2.40.170.20">
    <property type="entry name" value="TonB-dependent receptor, beta-barrel domain"/>
    <property type="match status" value="1"/>
</dbReference>
<keyword evidence="2" id="KW-0472">Membrane</keyword>
<dbReference type="SUPFAM" id="SSF49452">
    <property type="entry name" value="Starch-binding domain-like"/>
    <property type="match status" value="1"/>
</dbReference>